<reference evidence="2" key="1">
    <citation type="submission" date="2024-02" db="EMBL/GenBank/DDBJ databases">
        <authorList>
            <consortium name="ELIXIR-Norway"/>
            <consortium name="Elixir Norway"/>
        </authorList>
    </citation>
    <scope>NUCLEOTIDE SEQUENCE</scope>
</reference>
<sequence length="100" mass="11697">MSTDPGEVKVEPEIRRRLSRKVQQRRRRRSREKKEISADPEGRSEENRAGEAKLRRDRNRVWSALLYIPELQAGGFSNGSIALIMRGETEKGIRRPQKKR</sequence>
<dbReference type="Proteomes" id="UP001497444">
    <property type="component" value="Chromosome 3"/>
</dbReference>
<gene>
    <name evidence="2" type="ORF">CSSPJE1EN1_LOCUS16383</name>
</gene>
<feature type="compositionally biased region" description="Basic residues" evidence="1">
    <location>
        <begin position="17"/>
        <end position="31"/>
    </location>
</feature>
<accession>A0ABP0WVM5</accession>
<organism evidence="2 3">
    <name type="scientific">Sphagnum jensenii</name>
    <dbReference type="NCBI Taxonomy" id="128206"/>
    <lineage>
        <taxon>Eukaryota</taxon>
        <taxon>Viridiplantae</taxon>
        <taxon>Streptophyta</taxon>
        <taxon>Embryophyta</taxon>
        <taxon>Bryophyta</taxon>
        <taxon>Sphagnophytina</taxon>
        <taxon>Sphagnopsida</taxon>
        <taxon>Sphagnales</taxon>
        <taxon>Sphagnaceae</taxon>
        <taxon>Sphagnum</taxon>
    </lineage>
</organism>
<feature type="region of interest" description="Disordered" evidence="1">
    <location>
        <begin position="1"/>
        <end position="55"/>
    </location>
</feature>
<feature type="compositionally biased region" description="Basic and acidic residues" evidence="1">
    <location>
        <begin position="32"/>
        <end position="54"/>
    </location>
</feature>
<evidence type="ECO:0000313" key="2">
    <source>
        <dbReference type="EMBL" id="CAK9270905.1"/>
    </source>
</evidence>
<evidence type="ECO:0008006" key="4">
    <source>
        <dbReference type="Google" id="ProtNLM"/>
    </source>
</evidence>
<proteinExistence type="predicted"/>
<keyword evidence="3" id="KW-1185">Reference proteome</keyword>
<protein>
    <recommendedName>
        <fullName evidence="4">Ribosomal protein S14</fullName>
    </recommendedName>
</protein>
<name>A0ABP0WVM5_9BRYO</name>
<feature type="compositionally biased region" description="Basic and acidic residues" evidence="1">
    <location>
        <begin position="1"/>
        <end position="16"/>
    </location>
</feature>
<evidence type="ECO:0000256" key="1">
    <source>
        <dbReference type="SAM" id="MobiDB-lite"/>
    </source>
</evidence>
<dbReference type="EMBL" id="OZ020098">
    <property type="protein sequence ID" value="CAK9270905.1"/>
    <property type="molecule type" value="Genomic_DNA"/>
</dbReference>
<evidence type="ECO:0000313" key="3">
    <source>
        <dbReference type="Proteomes" id="UP001497444"/>
    </source>
</evidence>